<keyword evidence="2" id="KW-1185">Reference proteome</keyword>
<dbReference type="Gene3D" id="2.80.10.50">
    <property type="match status" value="1"/>
</dbReference>
<dbReference type="OrthoDB" id="2972047at2759"/>
<name>A0A165NDK9_EXIGL</name>
<dbReference type="EMBL" id="KV425900">
    <property type="protein sequence ID" value="KZW00595.1"/>
    <property type="molecule type" value="Genomic_DNA"/>
</dbReference>
<reference evidence="1 2" key="1">
    <citation type="journal article" date="2016" name="Mol. Biol. Evol.">
        <title>Comparative Genomics of Early-Diverging Mushroom-Forming Fungi Provides Insights into the Origins of Lignocellulose Decay Capabilities.</title>
        <authorList>
            <person name="Nagy L.G."/>
            <person name="Riley R."/>
            <person name="Tritt A."/>
            <person name="Adam C."/>
            <person name="Daum C."/>
            <person name="Floudas D."/>
            <person name="Sun H."/>
            <person name="Yadav J.S."/>
            <person name="Pangilinan J."/>
            <person name="Larsson K.H."/>
            <person name="Matsuura K."/>
            <person name="Barry K."/>
            <person name="Labutti K."/>
            <person name="Kuo R."/>
            <person name="Ohm R.A."/>
            <person name="Bhattacharya S.S."/>
            <person name="Shirouzu T."/>
            <person name="Yoshinaga Y."/>
            <person name="Martin F.M."/>
            <person name="Grigoriev I.V."/>
            <person name="Hibbett D.S."/>
        </authorList>
    </citation>
    <scope>NUCLEOTIDE SEQUENCE [LARGE SCALE GENOMIC DNA]</scope>
    <source>
        <strain evidence="1 2">HHB12029</strain>
    </source>
</reference>
<dbReference type="AlphaFoldDB" id="A0A165NDK9"/>
<protein>
    <recommendedName>
        <fullName evidence="3">Ricin B lectin domain-containing protein</fullName>
    </recommendedName>
</protein>
<evidence type="ECO:0000313" key="2">
    <source>
        <dbReference type="Proteomes" id="UP000077266"/>
    </source>
</evidence>
<dbReference type="InterPro" id="IPR035992">
    <property type="entry name" value="Ricin_B-like_lectins"/>
</dbReference>
<dbReference type="InParanoid" id="A0A165NDK9"/>
<sequence>MVSICTIQGVVHAAAVPQASAVPGNVNPSFAYNIISVANAAYVDVTTDSPDFDNFNLTASPSNLETPWYLYGTKTAGVYTVVYCSMDFGVTVDNSTQAPNPLRLASRDNDRPLLPLQIVPAGGGAYKVKVANKNLLWTLYSAENKIRLLPPNGKKTQLWKFVETDNT</sequence>
<evidence type="ECO:0008006" key="3">
    <source>
        <dbReference type="Google" id="ProtNLM"/>
    </source>
</evidence>
<evidence type="ECO:0000313" key="1">
    <source>
        <dbReference type="EMBL" id="KZW00595.1"/>
    </source>
</evidence>
<accession>A0A165NDK9</accession>
<dbReference type="Proteomes" id="UP000077266">
    <property type="component" value="Unassembled WGS sequence"/>
</dbReference>
<proteinExistence type="predicted"/>
<dbReference type="SUPFAM" id="SSF50370">
    <property type="entry name" value="Ricin B-like lectins"/>
    <property type="match status" value="1"/>
</dbReference>
<gene>
    <name evidence="1" type="ORF">EXIGLDRAFT_761670</name>
</gene>
<organism evidence="1 2">
    <name type="scientific">Exidia glandulosa HHB12029</name>
    <dbReference type="NCBI Taxonomy" id="1314781"/>
    <lineage>
        <taxon>Eukaryota</taxon>
        <taxon>Fungi</taxon>
        <taxon>Dikarya</taxon>
        <taxon>Basidiomycota</taxon>
        <taxon>Agaricomycotina</taxon>
        <taxon>Agaricomycetes</taxon>
        <taxon>Auriculariales</taxon>
        <taxon>Exidiaceae</taxon>
        <taxon>Exidia</taxon>
    </lineage>
</organism>